<name>A0A6C0CQN8_9ZZZZ</name>
<feature type="compositionally biased region" description="Basic residues" evidence="1">
    <location>
        <begin position="386"/>
        <end position="411"/>
    </location>
</feature>
<dbReference type="EMBL" id="MN739462">
    <property type="protein sequence ID" value="QHT05989.1"/>
    <property type="molecule type" value="Genomic_DNA"/>
</dbReference>
<organism evidence="3">
    <name type="scientific">viral metagenome</name>
    <dbReference type="NCBI Taxonomy" id="1070528"/>
    <lineage>
        <taxon>unclassified sequences</taxon>
        <taxon>metagenomes</taxon>
        <taxon>organismal metagenomes</taxon>
    </lineage>
</organism>
<feature type="transmembrane region" description="Helical" evidence="2">
    <location>
        <begin position="70"/>
        <end position="91"/>
    </location>
</feature>
<keyword evidence="2" id="KW-1133">Transmembrane helix</keyword>
<reference evidence="3" key="1">
    <citation type="journal article" date="2020" name="Nature">
        <title>Giant virus diversity and host interactions through global metagenomics.</title>
        <authorList>
            <person name="Schulz F."/>
            <person name="Roux S."/>
            <person name="Paez-Espino D."/>
            <person name="Jungbluth S."/>
            <person name="Walsh D.A."/>
            <person name="Denef V.J."/>
            <person name="McMahon K.D."/>
            <person name="Konstantinidis K.T."/>
            <person name="Eloe-Fadrosh E.A."/>
            <person name="Kyrpides N.C."/>
            <person name="Woyke T."/>
        </authorList>
    </citation>
    <scope>NUCLEOTIDE SEQUENCE</scope>
    <source>
        <strain evidence="3">GVMAG-M-3300021425-14</strain>
    </source>
</reference>
<evidence type="ECO:0000256" key="1">
    <source>
        <dbReference type="SAM" id="MobiDB-lite"/>
    </source>
</evidence>
<feature type="region of interest" description="Disordered" evidence="1">
    <location>
        <begin position="378"/>
        <end position="411"/>
    </location>
</feature>
<evidence type="ECO:0000313" key="3">
    <source>
        <dbReference type="EMBL" id="QHT05989.1"/>
    </source>
</evidence>
<dbReference type="AlphaFoldDB" id="A0A6C0CQN8"/>
<proteinExistence type="predicted"/>
<keyword evidence="2" id="KW-0812">Transmembrane</keyword>
<protein>
    <submittedName>
        <fullName evidence="3">Uncharacterized protein</fullName>
    </submittedName>
</protein>
<sequence>MNNSSKKIIIKSLIKNKTILTFWCMNRILELNDTKNIAKDYIDHISRSVNLAIKTISNDKTKKSKKKQSGGIPPVLFYGAVLALGSAYSLLSYDQHVTIEKTIREIKKEFVVAGQKSLEDNHPHLAIVYKQISENPFSNECQIYNPNQLTFTLNNKIDFDKHDILKLPGTSKKQKENKKKAEDKALELYKTINIIDKQQDINNINSIIKNNELNNVLDCHVNNVLVAILAETQEIVNDIKKEIGPKSTYDSIMDMFGLFVNPNGVDTHLDGAMKKIDNINLKLNNRAGDAVKLRNNMKIIFNKITSLFKGGYLRINNANTAKHLVQTAAIALVTGGTGTITNAISVAPKALGGIYAFTTMADIGTEKMAKNEVPTQTIEFEQLNGGRRKKKKTRRKYKKSKKKAKRRTRKK</sequence>
<keyword evidence="2" id="KW-0472">Membrane</keyword>
<evidence type="ECO:0000256" key="2">
    <source>
        <dbReference type="SAM" id="Phobius"/>
    </source>
</evidence>
<accession>A0A6C0CQN8</accession>